<dbReference type="Pfam" id="PF05114">
    <property type="entry name" value="MbnB_TglH_ChrH"/>
    <property type="match status" value="1"/>
</dbReference>
<dbReference type="PANTHER" id="PTHR42194:SF1">
    <property type="entry name" value="UPF0276 PROTEIN HI_1600"/>
    <property type="match status" value="1"/>
</dbReference>
<dbReference type="Proteomes" id="UP000533905">
    <property type="component" value="Unassembled WGS sequence"/>
</dbReference>
<dbReference type="InterPro" id="IPR007801">
    <property type="entry name" value="MbnB/TglH/ChrH"/>
</dbReference>
<evidence type="ECO:0000313" key="3">
    <source>
        <dbReference type="Proteomes" id="UP000533905"/>
    </source>
</evidence>
<proteinExistence type="inferred from homology"/>
<accession>A0A7Y2JYF0</accession>
<dbReference type="HAMAP" id="MF_00697">
    <property type="entry name" value="UPF0276"/>
    <property type="match status" value="1"/>
</dbReference>
<name>A0A7Y2JYF0_9BURK</name>
<organism evidence="2 3">
    <name type="scientific">Telluria aromaticivorans</name>
    <dbReference type="NCBI Taxonomy" id="2725995"/>
    <lineage>
        <taxon>Bacteria</taxon>
        <taxon>Pseudomonadati</taxon>
        <taxon>Pseudomonadota</taxon>
        <taxon>Betaproteobacteria</taxon>
        <taxon>Burkholderiales</taxon>
        <taxon>Oxalobacteraceae</taxon>
        <taxon>Telluria group</taxon>
        <taxon>Telluria</taxon>
    </lineage>
</organism>
<reference evidence="2 3" key="1">
    <citation type="submission" date="2020-04" db="EMBL/GenBank/DDBJ databases">
        <title>Massilia sp. nov., a cold adapted bacteria isolated from Arctic soil.</title>
        <authorList>
            <person name="Son J."/>
            <person name="Ka J.-O."/>
        </authorList>
    </citation>
    <scope>NUCLEOTIDE SEQUENCE [LARGE SCALE GENOMIC DNA]</scope>
    <source>
        <strain evidence="2 3">ML15P13</strain>
    </source>
</reference>
<dbReference type="RefSeq" id="WP_171083797.1">
    <property type="nucleotide sequence ID" value="NZ_JABAIV010000003.1"/>
</dbReference>
<evidence type="ECO:0000256" key="1">
    <source>
        <dbReference type="HAMAP-Rule" id="MF_00697"/>
    </source>
</evidence>
<gene>
    <name evidence="2" type="ORF">HGB41_09985</name>
</gene>
<dbReference type="Gene3D" id="3.20.20.150">
    <property type="entry name" value="Divalent-metal-dependent TIM barrel enzymes"/>
    <property type="match status" value="1"/>
</dbReference>
<comment type="similarity">
    <text evidence="1">Belongs to the UPF0276 family.</text>
</comment>
<sequence>MPAFPSPPVFSGFGLGLRREHYPDFLDTDVAVDFVEVTSENFMVAGGQPRHILRQVRARHPVVLHGVSMSIGSSDGLRRDYLERLRALADEIEPLYVTDHLSWSRIDGFNSHDLLPLPYTAEALSLVCSNINMAQDALGRAMLFENPSSYLQFPGAMSEWEFLAAMCRRTGCGLLLDVNNLAVSAANHGFDPFAFLDGIPAGQVHQIHLAGHSRSGDLLVDTHDGPVSAAVWALYAEARTRCGPVATMIERDAAIPPLGELLAELDIARALERAAPLAWEA</sequence>
<dbReference type="NCBIfam" id="NF003818">
    <property type="entry name" value="PRK05409.1"/>
    <property type="match status" value="1"/>
</dbReference>
<dbReference type="PANTHER" id="PTHR42194">
    <property type="entry name" value="UPF0276 PROTEIN HI_1600"/>
    <property type="match status" value="1"/>
</dbReference>
<dbReference type="SUPFAM" id="SSF51658">
    <property type="entry name" value="Xylose isomerase-like"/>
    <property type="match status" value="1"/>
</dbReference>
<keyword evidence="3" id="KW-1185">Reference proteome</keyword>
<protein>
    <recommendedName>
        <fullName evidence="1">UPF0276 protein HGB41_09985</fullName>
    </recommendedName>
</protein>
<dbReference type="EMBL" id="JABAIV010000003">
    <property type="protein sequence ID" value="NNG23326.1"/>
    <property type="molecule type" value="Genomic_DNA"/>
</dbReference>
<evidence type="ECO:0000313" key="2">
    <source>
        <dbReference type="EMBL" id="NNG23326.1"/>
    </source>
</evidence>
<dbReference type="AlphaFoldDB" id="A0A7Y2JYF0"/>
<dbReference type="InterPro" id="IPR036237">
    <property type="entry name" value="Xyl_isomerase-like_sf"/>
</dbReference>
<comment type="caution">
    <text evidence="2">The sequence shown here is derived from an EMBL/GenBank/DDBJ whole genome shotgun (WGS) entry which is preliminary data.</text>
</comment>